<gene>
    <name evidence="2" type="ORF">LCGC14_1083180</name>
</gene>
<name>A0A0F9N2A8_9ZZZZ</name>
<sequence length="166" mass="18715">MELYNPLDSPVDISGWVFKDSNDTNEFVFLDNTIITPDGYLILCNDKVAFHTVFPDVENYIGDFGFNLSNAGELIRLYNSEGSLVDSLTYDNNPPWPEEADGSGATLSLRSPELDNALPGNWAQSEMHGTPGEKNEYIARKSQLPKTLFWVCFFCLHIQISYYTVN</sequence>
<reference evidence="2" key="1">
    <citation type="journal article" date="2015" name="Nature">
        <title>Complex archaea that bridge the gap between prokaryotes and eukaryotes.</title>
        <authorList>
            <person name="Spang A."/>
            <person name="Saw J.H."/>
            <person name="Jorgensen S.L."/>
            <person name="Zaremba-Niedzwiedzka K."/>
            <person name="Martijn J."/>
            <person name="Lind A.E."/>
            <person name="van Eijk R."/>
            <person name="Schleper C."/>
            <person name="Guy L."/>
            <person name="Ettema T.J."/>
        </authorList>
    </citation>
    <scope>NUCLEOTIDE SEQUENCE</scope>
</reference>
<comment type="caution">
    <text evidence="2">The sequence shown here is derived from an EMBL/GenBank/DDBJ whole genome shotgun (WGS) entry which is preliminary data.</text>
</comment>
<dbReference type="Gene3D" id="2.60.40.1260">
    <property type="entry name" value="Lamin Tail domain"/>
    <property type="match status" value="1"/>
</dbReference>
<dbReference type="AlphaFoldDB" id="A0A0F9N2A8"/>
<evidence type="ECO:0000313" key="2">
    <source>
        <dbReference type="EMBL" id="KKN05857.1"/>
    </source>
</evidence>
<protein>
    <recommendedName>
        <fullName evidence="1">LTD domain-containing protein</fullName>
    </recommendedName>
</protein>
<accession>A0A0F9N2A8</accession>
<evidence type="ECO:0000259" key="1">
    <source>
        <dbReference type="PROSITE" id="PS51841"/>
    </source>
</evidence>
<dbReference type="PROSITE" id="PS51841">
    <property type="entry name" value="LTD"/>
    <property type="match status" value="1"/>
</dbReference>
<organism evidence="2">
    <name type="scientific">marine sediment metagenome</name>
    <dbReference type="NCBI Taxonomy" id="412755"/>
    <lineage>
        <taxon>unclassified sequences</taxon>
        <taxon>metagenomes</taxon>
        <taxon>ecological metagenomes</taxon>
    </lineage>
</organism>
<dbReference type="EMBL" id="LAZR01004755">
    <property type="protein sequence ID" value="KKN05857.1"/>
    <property type="molecule type" value="Genomic_DNA"/>
</dbReference>
<dbReference type="Pfam" id="PF00932">
    <property type="entry name" value="LTD"/>
    <property type="match status" value="1"/>
</dbReference>
<dbReference type="InterPro" id="IPR001322">
    <property type="entry name" value="Lamin_tail_dom"/>
</dbReference>
<dbReference type="InterPro" id="IPR036415">
    <property type="entry name" value="Lamin_tail_dom_sf"/>
</dbReference>
<feature type="domain" description="LTD" evidence="1">
    <location>
        <begin position="1"/>
        <end position="92"/>
    </location>
</feature>
<dbReference type="SUPFAM" id="SSF74853">
    <property type="entry name" value="Lamin A/C globular tail domain"/>
    <property type="match status" value="1"/>
</dbReference>
<proteinExistence type="predicted"/>